<keyword evidence="2" id="KW-0067">ATP-binding</keyword>
<gene>
    <name evidence="5" type="ORF">ONB1V03_LOCUS4836</name>
</gene>
<evidence type="ECO:0000313" key="5">
    <source>
        <dbReference type="EMBL" id="CAD7644747.1"/>
    </source>
</evidence>
<protein>
    <recommendedName>
        <fullName evidence="4">ATP-dependent rRNA helicase SPB4-like C-terminal extension domain-containing protein</fullName>
    </recommendedName>
</protein>
<feature type="region of interest" description="Disordered" evidence="3">
    <location>
        <begin position="96"/>
        <end position="115"/>
    </location>
</feature>
<feature type="domain" description="ATP-dependent rRNA helicase SPB4-like C-terminal extension" evidence="4">
    <location>
        <begin position="28"/>
        <end position="91"/>
    </location>
</feature>
<evidence type="ECO:0000256" key="1">
    <source>
        <dbReference type="ARBA" id="ARBA00022801"/>
    </source>
</evidence>
<proteinExistence type="predicted"/>
<organism evidence="5">
    <name type="scientific">Oppiella nova</name>
    <dbReference type="NCBI Taxonomy" id="334625"/>
    <lineage>
        <taxon>Eukaryota</taxon>
        <taxon>Metazoa</taxon>
        <taxon>Ecdysozoa</taxon>
        <taxon>Arthropoda</taxon>
        <taxon>Chelicerata</taxon>
        <taxon>Arachnida</taxon>
        <taxon>Acari</taxon>
        <taxon>Acariformes</taxon>
        <taxon>Sarcoptiformes</taxon>
        <taxon>Oribatida</taxon>
        <taxon>Brachypylina</taxon>
        <taxon>Oppioidea</taxon>
        <taxon>Oppiidae</taxon>
        <taxon>Oppiella</taxon>
    </lineage>
</organism>
<evidence type="ECO:0000259" key="4">
    <source>
        <dbReference type="SMART" id="SM01178"/>
    </source>
</evidence>
<dbReference type="GO" id="GO:0016787">
    <property type="term" value="F:hydrolase activity"/>
    <property type="evidence" value="ECO:0007669"/>
    <property type="project" value="UniProtKB-KW"/>
</dbReference>
<dbReference type="AlphaFoldDB" id="A0A7R9LN54"/>
<dbReference type="GO" id="GO:0004386">
    <property type="term" value="F:helicase activity"/>
    <property type="evidence" value="ECO:0007669"/>
    <property type="project" value="UniProtKB-KW"/>
</dbReference>
<reference evidence="5" key="1">
    <citation type="submission" date="2020-11" db="EMBL/GenBank/DDBJ databases">
        <authorList>
            <person name="Tran Van P."/>
        </authorList>
    </citation>
    <scope>NUCLEOTIDE SEQUENCE</scope>
</reference>
<evidence type="ECO:0000313" key="6">
    <source>
        <dbReference type="Proteomes" id="UP000728032"/>
    </source>
</evidence>
<keyword evidence="2" id="KW-0347">Helicase</keyword>
<name>A0A7R9LN54_9ACAR</name>
<dbReference type="OrthoDB" id="10259640at2759"/>
<evidence type="ECO:0000256" key="2">
    <source>
        <dbReference type="ARBA" id="ARBA00022806"/>
    </source>
</evidence>
<dbReference type="Pfam" id="PF13959">
    <property type="entry name" value="CTE_SPB4"/>
    <property type="match status" value="1"/>
</dbReference>
<evidence type="ECO:0000256" key="3">
    <source>
        <dbReference type="SAM" id="MobiDB-lite"/>
    </source>
</evidence>
<dbReference type="EMBL" id="CAJPVJ010001789">
    <property type="protein sequence ID" value="CAG2165293.1"/>
    <property type="molecule type" value="Genomic_DNA"/>
</dbReference>
<dbReference type="SMART" id="SM01178">
    <property type="entry name" value="DUF4217"/>
    <property type="match status" value="1"/>
</dbReference>
<keyword evidence="2" id="KW-0547">Nucleotide-binding</keyword>
<dbReference type="Proteomes" id="UP000728032">
    <property type="component" value="Unassembled WGS sequence"/>
</dbReference>
<accession>A0A7R9LN54</accession>
<dbReference type="EMBL" id="OC916614">
    <property type="protein sequence ID" value="CAD7644747.1"/>
    <property type="molecule type" value="Genomic_DNA"/>
</dbReference>
<sequence>MVNMLVALALNPPFLYLYIAGKPIHPYPSHPFLEKLISKNYFLNLSAKEAYKAFVRAYDSHSLKHIFDVNRLDLVSVAKSFGFSVPPFVDLPVSGKNPSKPHNYRKGGVGGGRKGSGYVPPVMSQKRAHKSVIYRAVPISKDKRQFSR</sequence>
<dbReference type="InterPro" id="IPR025313">
    <property type="entry name" value="SPB4-like_CTE"/>
</dbReference>
<keyword evidence="1" id="KW-0378">Hydrolase</keyword>
<keyword evidence="6" id="KW-1185">Reference proteome</keyword>